<dbReference type="AlphaFoldDB" id="A0A1B2DDE5"/>
<name>A0A1B2DDE5_9BACL</name>
<dbReference type="RefSeq" id="WP_099517117.1">
    <property type="nucleotide sequence ID" value="NZ_CP016808.1"/>
</dbReference>
<evidence type="ECO:0000313" key="1">
    <source>
        <dbReference type="EMBL" id="ANY65729.1"/>
    </source>
</evidence>
<proteinExistence type="predicted"/>
<accession>A0A1B2DDE5</accession>
<dbReference type="InterPro" id="IPR008930">
    <property type="entry name" value="Terpenoid_cyclase/PrenylTrfase"/>
</dbReference>
<evidence type="ECO:0008006" key="2">
    <source>
        <dbReference type="Google" id="ProtNLM"/>
    </source>
</evidence>
<gene>
    <name evidence="1" type="ORF">BBD42_04055</name>
</gene>
<dbReference type="EMBL" id="CP016808">
    <property type="protein sequence ID" value="ANY65729.1"/>
    <property type="molecule type" value="Genomic_DNA"/>
</dbReference>
<sequence length="588" mass="64902">MDSIYQRLVQLNDQLVTLSLDLQIKDSASRNVGGIIDSFTGLPHPSHVGTGAVIAKWTAALCSPESAFYRDNQLLANLELALQYMLNRQHSDGTITLGSTNYHSPPDTGFVVIGFAQLYELLVQQCVEHPAFEKAASLLALFLKRATPAMLEGGCHTPNHRWILTAALGLLNRSFPDPALVARANAWLAEGIDITADGEWTERSNGIYNAVSDIALYHTALSLDRPELLESVRSNLRMMQYLVHPSGEVVTDYSGRQDYGQPSDMSGYFLTYRLMASYDRDPLFAALSDYAGPFYKQFFSVTDHPLIGYLLYPEQMDISHLERASLPDQYVKVINGQHPIHEDLQQMKKLGHQLHITHSSAHTAFGAPLVRVRNGQTSATVMTNAPSFFSLRHGSANLLAVKVSTAFTPGVVSFDQFQAEDGHYKLGKRMYKGYNGPIPKGSLPPLKADGVTAAAPWYLLPHGERETTHLQEHIIESELTQTADGWDIHLYSDKVQEDVMTQLTFIFAKDGKLSGEGLEAIAGSSNYFLKQGSCRFETADGSAIELTSGAFEHWMPSVRDDSHPVGCQSVIVNLVAPIDNRFSIRLSS</sequence>
<protein>
    <recommendedName>
        <fullName evidence="2">Alginate lyase domain-containing protein</fullName>
    </recommendedName>
</protein>
<reference evidence="1" key="1">
    <citation type="submission" date="2016-08" db="EMBL/GenBank/DDBJ databases">
        <title>Complete Genome Seqeunce of Paenibacillus sp. BIHB 4019 from tea rhizoplane.</title>
        <authorList>
            <person name="Thakur R."/>
            <person name="Swarnkar M.K."/>
            <person name="Gulati A."/>
        </authorList>
    </citation>
    <scope>NUCLEOTIDE SEQUENCE [LARGE SCALE GENOMIC DNA]</scope>
    <source>
        <strain evidence="1">BIHB4019</strain>
    </source>
</reference>
<organism evidence="1">
    <name type="scientific">Paenibacillus sp. BIHB 4019</name>
    <dbReference type="NCBI Taxonomy" id="1870819"/>
    <lineage>
        <taxon>Bacteria</taxon>
        <taxon>Bacillati</taxon>
        <taxon>Bacillota</taxon>
        <taxon>Bacilli</taxon>
        <taxon>Bacillales</taxon>
        <taxon>Paenibacillaceae</taxon>
        <taxon>Paenibacillus</taxon>
    </lineage>
</organism>
<dbReference type="SUPFAM" id="SSF48239">
    <property type="entry name" value="Terpenoid cyclases/Protein prenyltransferases"/>
    <property type="match status" value="1"/>
</dbReference>